<evidence type="ECO:0000313" key="4">
    <source>
        <dbReference type="Proteomes" id="UP000275078"/>
    </source>
</evidence>
<protein>
    <submittedName>
        <fullName evidence="3">Uncharacterized protein</fullName>
    </submittedName>
</protein>
<evidence type="ECO:0000256" key="1">
    <source>
        <dbReference type="SAM" id="MobiDB-lite"/>
    </source>
</evidence>
<keyword evidence="2" id="KW-0472">Membrane</keyword>
<dbReference type="AlphaFoldDB" id="A0A3N4HM54"/>
<evidence type="ECO:0000313" key="3">
    <source>
        <dbReference type="EMBL" id="RPA74839.1"/>
    </source>
</evidence>
<keyword evidence="2" id="KW-0812">Transmembrane</keyword>
<name>A0A3N4HM54_ASCIM</name>
<feature type="transmembrane region" description="Helical" evidence="2">
    <location>
        <begin position="173"/>
        <end position="191"/>
    </location>
</feature>
<reference evidence="3 4" key="1">
    <citation type="journal article" date="2018" name="Nat. Ecol. Evol.">
        <title>Pezizomycetes genomes reveal the molecular basis of ectomycorrhizal truffle lifestyle.</title>
        <authorList>
            <person name="Murat C."/>
            <person name="Payen T."/>
            <person name="Noel B."/>
            <person name="Kuo A."/>
            <person name="Morin E."/>
            <person name="Chen J."/>
            <person name="Kohler A."/>
            <person name="Krizsan K."/>
            <person name="Balestrini R."/>
            <person name="Da Silva C."/>
            <person name="Montanini B."/>
            <person name="Hainaut M."/>
            <person name="Levati E."/>
            <person name="Barry K.W."/>
            <person name="Belfiori B."/>
            <person name="Cichocki N."/>
            <person name="Clum A."/>
            <person name="Dockter R.B."/>
            <person name="Fauchery L."/>
            <person name="Guy J."/>
            <person name="Iotti M."/>
            <person name="Le Tacon F."/>
            <person name="Lindquist E.A."/>
            <person name="Lipzen A."/>
            <person name="Malagnac F."/>
            <person name="Mello A."/>
            <person name="Molinier V."/>
            <person name="Miyauchi S."/>
            <person name="Poulain J."/>
            <person name="Riccioni C."/>
            <person name="Rubini A."/>
            <person name="Sitrit Y."/>
            <person name="Splivallo R."/>
            <person name="Traeger S."/>
            <person name="Wang M."/>
            <person name="Zifcakova L."/>
            <person name="Wipf D."/>
            <person name="Zambonelli A."/>
            <person name="Paolocci F."/>
            <person name="Nowrousian M."/>
            <person name="Ottonello S."/>
            <person name="Baldrian P."/>
            <person name="Spatafora J.W."/>
            <person name="Henrissat B."/>
            <person name="Nagy L.G."/>
            <person name="Aury J.M."/>
            <person name="Wincker P."/>
            <person name="Grigoriev I.V."/>
            <person name="Bonfante P."/>
            <person name="Martin F.M."/>
        </authorList>
    </citation>
    <scope>NUCLEOTIDE SEQUENCE [LARGE SCALE GENOMIC DNA]</scope>
    <source>
        <strain evidence="3 4">RN42</strain>
    </source>
</reference>
<gene>
    <name evidence="3" type="ORF">BJ508DRAFT_29355</name>
</gene>
<evidence type="ECO:0000256" key="2">
    <source>
        <dbReference type="SAM" id="Phobius"/>
    </source>
</evidence>
<feature type="region of interest" description="Disordered" evidence="1">
    <location>
        <begin position="81"/>
        <end position="101"/>
    </location>
</feature>
<sequence>MRRRKIAPATEHRRNYGRSGLKAAVQTFWEVCLQFKRLQQQTLPFSAQLSKGKTGSFCKSTSVSSPRHRLRHHHQILQIDTGLVSKAQASPSSPDSANRHRSRLQGTGFAIITRFCKSTPVSSPRHRLRHHHQILQIDTGLVSKAQASPSSPDSANRHWILQIDTDLVSKPQASILLMPWFLYVLYHLYLFF</sequence>
<accession>A0A3N4HM54</accession>
<dbReference type="Proteomes" id="UP000275078">
    <property type="component" value="Unassembled WGS sequence"/>
</dbReference>
<keyword evidence="4" id="KW-1185">Reference proteome</keyword>
<organism evidence="3 4">
    <name type="scientific">Ascobolus immersus RN42</name>
    <dbReference type="NCBI Taxonomy" id="1160509"/>
    <lineage>
        <taxon>Eukaryota</taxon>
        <taxon>Fungi</taxon>
        <taxon>Dikarya</taxon>
        <taxon>Ascomycota</taxon>
        <taxon>Pezizomycotina</taxon>
        <taxon>Pezizomycetes</taxon>
        <taxon>Pezizales</taxon>
        <taxon>Ascobolaceae</taxon>
        <taxon>Ascobolus</taxon>
    </lineage>
</organism>
<proteinExistence type="predicted"/>
<dbReference type="EMBL" id="ML119779">
    <property type="protein sequence ID" value="RPA74839.1"/>
    <property type="molecule type" value="Genomic_DNA"/>
</dbReference>
<keyword evidence="2" id="KW-1133">Transmembrane helix</keyword>
<feature type="compositionally biased region" description="Polar residues" evidence="1">
    <location>
        <begin position="87"/>
        <end position="96"/>
    </location>
</feature>